<evidence type="ECO:0008006" key="5">
    <source>
        <dbReference type="Google" id="ProtNLM"/>
    </source>
</evidence>
<protein>
    <recommendedName>
        <fullName evidence="5">Septum formation initiator</fullName>
    </recommendedName>
</protein>
<sequence>MNRRFLLAVAGWLVAAGAATATGLAAVHVIGPGITGPVGEVVSEAAVARSLAAAPPPATAVPTGVPGPPTRPGAGPTDDPNSDRVMSTPGGTVVARCLEGEVLLVSWAPAQGYGIKEVDREPDAHVQVTFEGVAGQVEVDLSCVAGRPAASWD</sequence>
<dbReference type="AlphaFoldDB" id="A0A7W7WRW4"/>
<name>A0A7W7WRW4_9ACTN</name>
<feature type="chain" id="PRO_5031206575" description="Septum formation initiator" evidence="2">
    <location>
        <begin position="22"/>
        <end position="153"/>
    </location>
</feature>
<dbReference type="RefSeq" id="WP_184536947.1">
    <property type="nucleotide sequence ID" value="NZ_JACHJW010000001.1"/>
</dbReference>
<gene>
    <name evidence="3" type="ORF">FHR38_005072</name>
</gene>
<feature type="compositionally biased region" description="Pro residues" evidence="1">
    <location>
        <begin position="54"/>
        <end position="71"/>
    </location>
</feature>
<feature type="region of interest" description="Disordered" evidence="1">
    <location>
        <begin position="52"/>
        <end position="89"/>
    </location>
</feature>
<reference evidence="3 4" key="1">
    <citation type="submission" date="2020-08" db="EMBL/GenBank/DDBJ databases">
        <title>Sequencing the genomes of 1000 actinobacteria strains.</title>
        <authorList>
            <person name="Klenk H.-P."/>
        </authorList>
    </citation>
    <scope>NUCLEOTIDE SEQUENCE [LARGE SCALE GENOMIC DNA]</scope>
    <source>
        <strain evidence="3 4">DSM 45886</strain>
    </source>
</reference>
<keyword evidence="2" id="KW-0732">Signal</keyword>
<evidence type="ECO:0000256" key="1">
    <source>
        <dbReference type="SAM" id="MobiDB-lite"/>
    </source>
</evidence>
<evidence type="ECO:0000256" key="2">
    <source>
        <dbReference type="SAM" id="SignalP"/>
    </source>
</evidence>
<dbReference type="Proteomes" id="UP000578819">
    <property type="component" value="Unassembled WGS sequence"/>
</dbReference>
<proteinExistence type="predicted"/>
<feature type="signal peptide" evidence="2">
    <location>
        <begin position="1"/>
        <end position="21"/>
    </location>
</feature>
<dbReference type="EMBL" id="JACHJW010000001">
    <property type="protein sequence ID" value="MBB4961339.1"/>
    <property type="molecule type" value="Genomic_DNA"/>
</dbReference>
<keyword evidence="4" id="KW-1185">Reference proteome</keyword>
<organism evidence="3 4">
    <name type="scientific">Micromonospora polyrhachis</name>
    <dbReference type="NCBI Taxonomy" id="1282883"/>
    <lineage>
        <taxon>Bacteria</taxon>
        <taxon>Bacillati</taxon>
        <taxon>Actinomycetota</taxon>
        <taxon>Actinomycetes</taxon>
        <taxon>Micromonosporales</taxon>
        <taxon>Micromonosporaceae</taxon>
        <taxon>Micromonospora</taxon>
    </lineage>
</organism>
<comment type="caution">
    <text evidence="3">The sequence shown here is derived from an EMBL/GenBank/DDBJ whole genome shotgun (WGS) entry which is preliminary data.</text>
</comment>
<evidence type="ECO:0000313" key="3">
    <source>
        <dbReference type="EMBL" id="MBB4961339.1"/>
    </source>
</evidence>
<evidence type="ECO:0000313" key="4">
    <source>
        <dbReference type="Proteomes" id="UP000578819"/>
    </source>
</evidence>
<accession>A0A7W7WRW4</accession>